<dbReference type="SUPFAM" id="SSF50891">
    <property type="entry name" value="Cyclophilin-like"/>
    <property type="match status" value="1"/>
</dbReference>
<dbReference type="Proteomes" id="UP000636458">
    <property type="component" value="Unassembled WGS sequence"/>
</dbReference>
<reference evidence="7" key="1">
    <citation type="submission" date="2021-01" db="EMBL/GenBank/DDBJ databases">
        <title>Lacisediminihabitans sp. nov. strain G11-30, isolated from Antarctic Soil.</title>
        <authorList>
            <person name="Li J."/>
        </authorList>
    </citation>
    <scope>NUCLEOTIDE SEQUENCE</scope>
    <source>
        <strain evidence="7">G11-30</strain>
    </source>
</reference>
<dbReference type="Pfam" id="PF00160">
    <property type="entry name" value="Pro_isomerase"/>
    <property type="match status" value="1"/>
</dbReference>
<feature type="compositionally biased region" description="Low complexity" evidence="4">
    <location>
        <begin position="88"/>
        <end position="106"/>
    </location>
</feature>
<keyword evidence="2" id="KW-0697">Rotamase</keyword>
<evidence type="ECO:0000259" key="6">
    <source>
        <dbReference type="PROSITE" id="PS50072"/>
    </source>
</evidence>
<evidence type="ECO:0000256" key="5">
    <source>
        <dbReference type="SAM" id="Phobius"/>
    </source>
</evidence>
<protein>
    <recommendedName>
        <fullName evidence="1">peptidylprolyl isomerase</fullName>
        <ecNumber evidence="1">5.2.1.8</ecNumber>
    </recommendedName>
</protein>
<evidence type="ECO:0000313" key="8">
    <source>
        <dbReference type="EMBL" id="MBK4348110.1"/>
    </source>
</evidence>
<dbReference type="EMBL" id="JAEPES010000001">
    <property type="protein sequence ID" value="MBK4346767.1"/>
    <property type="molecule type" value="Genomic_DNA"/>
</dbReference>
<feature type="region of interest" description="Disordered" evidence="4">
    <location>
        <begin position="86"/>
        <end position="115"/>
    </location>
</feature>
<evidence type="ECO:0000256" key="3">
    <source>
        <dbReference type="ARBA" id="ARBA00023235"/>
    </source>
</evidence>
<dbReference type="EC" id="5.2.1.8" evidence="1"/>
<keyword evidence="5" id="KW-1133">Transmembrane helix</keyword>
<evidence type="ECO:0000256" key="1">
    <source>
        <dbReference type="ARBA" id="ARBA00013194"/>
    </source>
</evidence>
<gene>
    <name evidence="7" type="ORF">IV501_03905</name>
    <name evidence="8" type="ORF">IV501_10720</name>
</gene>
<sequence length="287" mass="29973">MRLRPIQFWRTSAPGGHVAPSRNAERDAREARDRLRRYNARQAVFGHQVTRRKRDNIIAIVGVVVVAALATVTQVLYFTAGPGYTPTSSPSASASPSASSSPSASPEGKNTGDVPAKTIAEDRDWSGELDLNSVKLGITLDGKVAPQATSAFISLAKKNFYTTTGKTCHRLTTGGLSVIQCGSVNGDGTGDPGFSFGPVENAPVDGVYPAGTIAMARGTDQYSNSSQFFIVYKDSTLDTSGGGYTVFGKVTSGLSDFISKIADAGVANGSTDGAPKVATSITRLTLN</sequence>
<dbReference type="InterPro" id="IPR044665">
    <property type="entry name" value="E_coli_cyclophilin_A-like"/>
</dbReference>
<evidence type="ECO:0000313" key="7">
    <source>
        <dbReference type="EMBL" id="MBK4346767.1"/>
    </source>
</evidence>
<keyword evidence="3 7" id="KW-0413">Isomerase</keyword>
<dbReference type="EMBL" id="JAEPES010000003">
    <property type="protein sequence ID" value="MBK4348110.1"/>
    <property type="molecule type" value="Genomic_DNA"/>
</dbReference>
<evidence type="ECO:0000256" key="4">
    <source>
        <dbReference type="SAM" id="MobiDB-lite"/>
    </source>
</evidence>
<evidence type="ECO:0000256" key="2">
    <source>
        <dbReference type="ARBA" id="ARBA00023110"/>
    </source>
</evidence>
<name>A0A934SKW2_9MICO</name>
<proteinExistence type="predicted"/>
<feature type="domain" description="PPIase cyclophilin-type" evidence="6">
    <location>
        <begin position="135"/>
        <end position="286"/>
    </location>
</feature>
<dbReference type="PROSITE" id="PS50072">
    <property type="entry name" value="CSA_PPIASE_2"/>
    <property type="match status" value="1"/>
</dbReference>
<keyword evidence="9" id="KW-1185">Reference proteome</keyword>
<dbReference type="Gene3D" id="2.40.100.10">
    <property type="entry name" value="Cyclophilin-like"/>
    <property type="match status" value="1"/>
</dbReference>
<dbReference type="InterPro" id="IPR029000">
    <property type="entry name" value="Cyclophilin-like_dom_sf"/>
</dbReference>
<accession>A0A934SKW2</accession>
<dbReference type="PANTHER" id="PTHR43246">
    <property type="entry name" value="PEPTIDYL-PROLYL CIS-TRANS ISOMERASE CYP38, CHLOROPLASTIC"/>
    <property type="match status" value="1"/>
</dbReference>
<comment type="caution">
    <text evidence="7">The sequence shown here is derived from an EMBL/GenBank/DDBJ whole genome shotgun (WGS) entry which is preliminary data.</text>
</comment>
<keyword evidence="5" id="KW-0812">Transmembrane</keyword>
<evidence type="ECO:0000313" key="9">
    <source>
        <dbReference type="Proteomes" id="UP000636458"/>
    </source>
</evidence>
<dbReference type="AlphaFoldDB" id="A0A934SKW2"/>
<dbReference type="GO" id="GO:0003755">
    <property type="term" value="F:peptidyl-prolyl cis-trans isomerase activity"/>
    <property type="evidence" value="ECO:0007669"/>
    <property type="project" value="UniProtKB-KW"/>
</dbReference>
<organism evidence="7 9">
    <name type="scientific">Lacisediminihabitans changchengi</name>
    <dbReference type="NCBI Taxonomy" id="2787634"/>
    <lineage>
        <taxon>Bacteria</taxon>
        <taxon>Bacillati</taxon>
        <taxon>Actinomycetota</taxon>
        <taxon>Actinomycetes</taxon>
        <taxon>Micrococcales</taxon>
        <taxon>Microbacteriaceae</taxon>
        <taxon>Lacisediminihabitans</taxon>
    </lineage>
</organism>
<dbReference type="InterPro" id="IPR002130">
    <property type="entry name" value="Cyclophilin-type_PPIase_dom"/>
</dbReference>
<feature type="transmembrane region" description="Helical" evidence="5">
    <location>
        <begin position="57"/>
        <end position="80"/>
    </location>
</feature>
<keyword evidence="5" id="KW-0472">Membrane</keyword>